<gene>
    <name evidence="3" type="ORF">OKIT_1469</name>
</gene>
<dbReference type="PANTHER" id="PTHR10291:SF0">
    <property type="entry name" value="DEHYDRODOLICHYL DIPHOSPHATE SYNTHASE 2"/>
    <property type="match status" value="1"/>
</dbReference>
<dbReference type="GO" id="GO:0000287">
    <property type="term" value="F:magnesium ion binding"/>
    <property type="evidence" value="ECO:0007669"/>
    <property type="project" value="UniProtKB-UniRule"/>
</dbReference>
<dbReference type="HAMAP" id="MF_01139">
    <property type="entry name" value="ISPT"/>
    <property type="match status" value="1"/>
</dbReference>
<dbReference type="PANTHER" id="PTHR10291">
    <property type="entry name" value="DEHYDRODOLICHYL DIPHOSPHATE SYNTHASE FAMILY MEMBER"/>
    <property type="match status" value="1"/>
</dbReference>
<accession>G9WH63</accession>
<feature type="binding site" evidence="2">
    <location>
        <position position="215"/>
    </location>
    <ligand>
        <name>Mg(2+)</name>
        <dbReference type="ChEBI" id="CHEBI:18420"/>
    </ligand>
</feature>
<dbReference type="RefSeq" id="WP_007746537.1">
    <property type="nucleotide sequence ID" value="NZ_CM001398.1"/>
</dbReference>
<dbReference type="AlphaFoldDB" id="G9WH63"/>
<dbReference type="InterPro" id="IPR018520">
    <property type="entry name" value="UPP_synth-like_CS"/>
</dbReference>
<sequence>MVFFNAASSKENDQLIPKHVAIIMDGNGRWAKRQHQARVFGHKAGMENVKKIALVANQLGVKVLTLFAFSTENWGRPATEVSYLMHLPIDFFNLFVPELIENNIKVEVIGEVDGLPDKTRSAVEKAVADTSQNTGMILNFAFNYGGRREIVDAAQSLARQVQEGLIQPDQINDQLFQENLLTKQLGDLANPDLIIRTSGEKRISNFLLWQAAYSEFIFSEKLWPDFSGEDFKFALASFGKRDRRFGKIKES</sequence>
<dbReference type="GO" id="GO:0030145">
    <property type="term" value="F:manganese ion binding"/>
    <property type="evidence" value="ECO:0007669"/>
    <property type="project" value="TreeGrafter"/>
</dbReference>
<dbReference type="OrthoDB" id="4191603at2"/>
<comment type="caution">
    <text evidence="3">The sequence shown here is derived from an EMBL/GenBank/DDBJ whole genome shotgun (WGS) entry which is preliminary data.</text>
</comment>
<feature type="binding site" evidence="2">
    <location>
        <begin position="70"/>
        <end position="72"/>
    </location>
    <ligand>
        <name>substrate</name>
    </ligand>
</feature>
<feature type="binding site" evidence="2">
    <location>
        <position position="38"/>
    </location>
    <ligand>
        <name>substrate</name>
    </ligand>
</feature>
<dbReference type="CDD" id="cd00475">
    <property type="entry name" value="Cis_IPPS"/>
    <property type="match status" value="1"/>
</dbReference>
<keyword evidence="2" id="KW-0460">Magnesium</keyword>
<dbReference type="EMBL" id="AFVZ01000001">
    <property type="protein sequence ID" value="EHN59552.1"/>
    <property type="molecule type" value="Genomic_DNA"/>
</dbReference>
<feature type="binding site" evidence="2">
    <location>
        <position position="196"/>
    </location>
    <ligand>
        <name>substrate</name>
    </ligand>
</feature>
<dbReference type="HOGENOM" id="CLU_038505_1_1_9"/>
<dbReference type="EC" id="2.5.1.-" evidence="2"/>
<feature type="active site" description="Proton acceptor" evidence="2">
    <location>
        <position position="73"/>
    </location>
</feature>
<dbReference type="GO" id="GO:0016094">
    <property type="term" value="P:polyprenol biosynthetic process"/>
    <property type="evidence" value="ECO:0007669"/>
    <property type="project" value="TreeGrafter"/>
</dbReference>
<proteinExistence type="inferred from homology"/>
<feature type="binding site" evidence="2">
    <location>
        <position position="30"/>
    </location>
    <ligand>
        <name>substrate</name>
    </ligand>
</feature>
<dbReference type="Gene3D" id="3.40.1180.10">
    <property type="entry name" value="Decaprenyl diphosphate synthase-like"/>
    <property type="match status" value="1"/>
</dbReference>
<dbReference type="eggNOG" id="COG0020">
    <property type="taxonomic scope" value="Bacteria"/>
</dbReference>
<dbReference type="InterPro" id="IPR001441">
    <property type="entry name" value="UPP_synth-like"/>
</dbReference>
<comment type="subunit">
    <text evidence="2">Homodimer.</text>
</comment>
<protein>
    <recommendedName>
        <fullName evidence="2">Isoprenyl transferase</fullName>
        <ecNumber evidence="2">2.5.1.-</ecNumber>
    </recommendedName>
</protein>
<comment type="similarity">
    <text evidence="2">Belongs to the UPP synthase family.</text>
</comment>
<feature type="binding site" evidence="2">
    <location>
        <position position="42"/>
    </location>
    <ligand>
        <name>substrate</name>
    </ligand>
</feature>
<feature type="binding site" evidence="2">
    <location>
        <begin position="26"/>
        <end position="29"/>
    </location>
    <ligand>
        <name>substrate</name>
    </ligand>
</feature>
<feature type="binding site" evidence="2">
    <location>
        <begin position="202"/>
        <end position="204"/>
    </location>
    <ligand>
        <name>substrate</name>
    </ligand>
</feature>
<comment type="function">
    <text evidence="2">Catalyzes the condensation of isopentenyl diphosphate (IPP) with allylic pyrophosphates generating different type of terpenoids.</text>
</comment>
<keyword evidence="1 2" id="KW-0808">Transferase</keyword>
<feature type="binding site" evidence="2">
    <location>
        <position position="76"/>
    </location>
    <ligand>
        <name>substrate</name>
    </ligand>
</feature>
<dbReference type="PROSITE" id="PS01066">
    <property type="entry name" value="UPP_SYNTHASE"/>
    <property type="match status" value="1"/>
</dbReference>
<dbReference type="Proteomes" id="UP000004959">
    <property type="component" value="Chromosome"/>
</dbReference>
<feature type="active site" evidence="2">
    <location>
        <position position="25"/>
    </location>
</feature>
<dbReference type="PATRIC" id="fig|1045004.4.peg.1444"/>
<dbReference type="FunFam" id="3.40.1180.10:FF:000001">
    <property type="entry name" value="(2E,6E)-farnesyl-diphosphate-specific ditrans,polycis-undecaprenyl-diphosphate synthase"/>
    <property type="match status" value="1"/>
</dbReference>
<dbReference type="STRING" id="336988.NT96_00995"/>
<feature type="binding site" evidence="2">
    <location>
        <position position="74"/>
    </location>
    <ligand>
        <name>substrate</name>
    </ligand>
</feature>
<reference evidence="3 4" key="1">
    <citation type="journal article" date="2012" name="PLoS ONE">
        <title>Functional divergence in the genus oenococcus as predicted by genome sequencing of the newly-described species, Oenococcus kitaharae.</title>
        <authorList>
            <person name="Borneman A.R."/>
            <person name="McCarthy J.M."/>
            <person name="Chambers P.J."/>
            <person name="Bartowsky E.J."/>
        </authorList>
    </citation>
    <scope>NUCLEOTIDE SEQUENCE [LARGE SCALE GENOMIC DNA]</scope>
    <source>
        <strain evidence="4">DSM17330</strain>
    </source>
</reference>
<keyword evidence="2" id="KW-0479">Metal-binding</keyword>
<dbReference type="Pfam" id="PF01255">
    <property type="entry name" value="Prenyltransf"/>
    <property type="match status" value="1"/>
</dbReference>
<evidence type="ECO:0000313" key="4">
    <source>
        <dbReference type="Proteomes" id="UP000004959"/>
    </source>
</evidence>
<organism evidence="3 4">
    <name type="scientific">Oenococcus kitaharae DSM 17330</name>
    <dbReference type="NCBI Taxonomy" id="1045004"/>
    <lineage>
        <taxon>Bacteria</taxon>
        <taxon>Bacillati</taxon>
        <taxon>Bacillota</taxon>
        <taxon>Bacilli</taxon>
        <taxon>Lactobacillales</taxon>
        <taxon>Lactobacillaceae</taxon>
        <taxon>Oenococcus</taxon>
    </lineage>
</organism>
<evidence type="ECO:0000256" key="2">
    <source>
        <dbReference type="HAMAP-Rule" id="MF_01139"/>
    </source>
</evidence>
<dbReference type="InterPro" id="IPR036424">
    <property type="entry name" value="UPP_synth-like_sf"/>
</dbReference>
<evidence type="ECO:0000256" key="1">
    <source>
        <dbReference type="ARBA" id="ARBA00022679"/>
    </source>
</evidence>
<dbReference type="GO" id="GO:0005829">
    <property type="term" value="C:cytosol"/>
    <property type="evidence" value="ECO:0007669"/>
    <property type="project" value="TreeGrafter"/>
</dbReference>
<evidence type="ECO:0000313" key="3">
    <source>
        <dbReference type="EMBL" id="EHN59552.1"/>
    </source>
</evidence>
<dbReference type="SUPFAM" id="SSF64005">
    <property type="entry name" value="Undecaprenyl diphosphate synthase"/>
    <property type="match status" value="1"/>
</dbReference>
<dbReference type="GO" id="GO:0008834">
    <property type="term" value="F:ditrans,polycis-undecaprenyl-diphosphate synthase [(2E,6E)-farnesyl-diphosphate specific] activity"/>
    <property type="evidence" value="ECO:0007669"/>
    <property type="project" value="TreeGrafter"/>
</dbReference>
<name>G9WH63_9LACO</name>
<dbReference type="NCBIfam" id="TIGR00055">
    <property type="entry name" value="uppS"/>
    <property type="match status" value="1"/>
</dbReference>
<keyword evidence="4" id="KW-1185">Reference proteome</keyword>
<dbReference type="NCBIfam" id="NF011405">
    <property type="entry name" value="PRK14830.1"/>
    <property type="match status" value="1"/>
</dbReference>
<comment type="cofactor">
    <cofactor evidence="2">
        <name>Mg(2+)</name>
        <dbReference type="ChEBI" id="CHEBI:18420"/>
    </cofactor>
    <text evidence="2">Binds 2 magnesium ions per subunit.</text>
</comment>
<feature type="binding site" evidence="2">
    <location>
        <position position="25"/>
    </location>
    <ligand>
        <name>Mg(2+)</name>
        <dbReference type="ChEBI" id="CHEBI:18420"/>
    </ligand>
</feature>